<dbReference type="PANTHER" id="PTHR36512:SF3">
    <property type="entry name" value="BLR5678 PROTEIN"/>
    <property type="match status" value="1"/>
</dbReference>
<name>A0A381QN82_9ZZZZ</name>
<gene>
    <name evidence="2" type="ORF">METZ01_LOCUS33710</name>
</gene>
<dbReference type="SUPFAM" id="SSF56266">
    <property type="entry name" value="DmpA/ArgJ-like"/>
    <property type="match status" value="1"/>
</dbReference>
<sequence length="291" mass="29125">VRFPIDGVRVGHWTDVEARTGCTVVLFPEGTVASGEVRGGAPATREFDLLAPGRTVDRLDALVLSGGSAFGLAAADGVMAHLEGHGVGHPTGAGPVPIVVGLSLFDLLVGDGSMRPGPEEGRAAAEAASGEVATGPVGAGTGAMVGTWRGWSRARRGGIGMAVVRRDDLVVAALVAVNAAGDVGDPATSAAIADGLFVDWPDPESGKFDARGNTTIGMVATNATLGRECCMLLAGSAHDGLARAVFPPHTRSDGDALVAAATGTLPTSDSDVDILRAMAVAAVERAVTSAC</sequence>
<dbReference type="EMBL" id="UINC01001444">
    <property type="protein sequence ID" value="SUZ80856.1"/>
    <property type="molecule type" value="Genomic_DNA"/>
</dbReference>
<dbReference type="InterPro" id="IPR005321">
    <property type="entry name" value="Peptidase_S58_DmpA"/>
</dbReference>
<dbReference type="Gene3D" id="3.60.70.12">
    <property type="entry name" value="L-amino peptidase D-ALA esterase/amidase"/>
    <property type="match status" value="1"/>
</dbReference>
<organism evidence="2">
    <name type="scientific">marine metagenome</name>
    <dbReference type="NCBI Taxonomy" id="408172"/>
    <lineage>
        <taxon>unclassified sequences</taxon>
        <taxon>metagenomes</taxon>
        <taxon>ecological metagenomes</taxon>
    </lineage>
</organism>
<protein>
    <recommendedName>
        <fullName evidence="3">Peptidase S58 DmpA</fullName>
    </recommendedName>
</protein>
<evidence type="ECO:0008006" key="3">
    <source>
        <dbReference type="Google" id="ProtNLM"/>
    </source>
</evidence>
<dbReference type="AlphaFoldDB" id="A0A381QN82"/>
<evidence type="ECO:0000313" key="2">
    <source>
        <dbReference type="EMBL" id="SUZ80856.1"/>
    </source>
</evidence>
<dbReference type="Pfam" id="PF03576">
    <property type="entry name" value="Peptidase_S58"/>
    <property type="match status" value="1"/>
</dbReference>
<feature type="non-terminal residue" evidence="2">
    <location>
        <position position="1"/>
    </location>
</feature>
<accession>A0A381QN82</accession>
<dbReference type="CDD" id="cd02252">
    <property type="entry name" value="nylC_like"/>
    <property type="match status" value="1"/>
</dbReference>
<dbReference type="InterPro" id="IPR016117">
    <property type="entry name" value="ArgJ-like_dom_sf"/>
</dbReference>
<dbReference type="GO" id="GO:0004177">
    <property type="term" value="F:aminopeptidase activity"/>
    <property type="evidence" value="ECO:0007669"/>
    <property type="project" value="TreeGrafter"/>
</dbReference>
<proteinExistence type="inferred from homology"/>
<reference evidence="2" key="1">
    <citation type="submission" date="2018-05" db="EMBL/GenBank/DDBJ databases">
        <authorList>
            <person name="Lanie J.A."/>
            <person name="Ng W.-L."/>
            <person name="Kazmierczak K.M."/>
            <person name="Andrzejewski T.M."/>
            <person name="Davidsen T.M."/>
            <person name="Wayne K.J."/>
            <person name="Tettelin H."/>
            <person name="Glass J.I."/>
            <person name="Rusch D."/>
            <person name="Podicherti R."/>
            <person name="Tsui H.-C.T."/>
            <person name="Winkler M.E."/>
        </authorList>
    </citation>
    <scope>NUCLEOTIDE SEQUENCE</scope>
</reference>
<dbReference type="PANTHER" id="PTHR36512">
    <property type="entry name" value="D-AMINOPEPTIDASE"/>
    <property type="match status" value="1"/>
</dbReference>
<evidence type="ECO:0000256" key="1">
    <source>
        <dbReference type="ARBA" id="ARBA00007068"/>
    </source>
</evidence>
<comment type="similarity">
    <text evidence="1">Belongs to the peptidase S58 family.</text>
</comment>